<dbReference type="SMART" id="SM00220">
    <property type="entry name" value="S_TKc"/>
    <property type="match status" value="1"/>
</dbReference>
<name>A0A5C1ALM5_9BACT</name>
<keyword evidence="1 3" id="KW-0547">Nucleotide-binding</keyword>
<dbReference type="GO" id="GO:0004674">
    <property type="term" value="F:protein serine/threonine kinase activity"/>
    <property type="evidence" value="ECO:0007669"/>
    <property type="project" value="UniProtKB-KW"/>
</dbReference>
<feature type="domain" description="Protein kinase" evidence="4">
    <location>
        <begin position="30"/>
        <end position="313"/>
    </location>
</feature>
<keyword evidence="5" id="KW-0808">Transferase</keyword>
<dbReference type="RefSeq" id="WP_149112611.1">
    <property type="nucleotide sequence ID" value="NZ_CP042425.1"/>
</dbReference>
<keyword evidence="5" id="KW-0418">Kinase</keyword>
<dbReference type="PANTHER" id="PTHR24348:SF68">
    <property type="entry name" value="SERINE_THREONINE-PROTEIN KINASE ATG1C"/>
    <property type="match status" value="1"/>
</dbReference>
<protein>
    <submittedName>
        <fullName evidence="5">Serine/threonine protein kinase</fullName>
    </submittedName>
</protein>
<dbReference type="EMBL" id="CP042425">
    <property type="protein sequence ID" value="QEL18074.1"/>
    <property type="molecule type" value="Genomic_DNA"/>
</dbReference>
<dbReference type="PROSITE" id="PS00108">
    <property type="entry name" value="PROTEIN_KINASE_ST"/>
    <property type="match status" value="1"/>
</dbReference>
<evidence type="ECO:0000256" key="1">
    <source>
        <dbReference type="ARBA" id="ARBA00022741"/>
    </source>
</evidence>
<evidence type="ECO:0000256" key="3">
    <source>
        <dbReference type="PROSITE-ProRule" id="PRU10141"/>
    </source>
</evidence>
<dbReference type="Proteomes" id="UP000324974">
    <property type="component" value="Chromosome"/>
</dbReference>
<dbReference type="KEGG" id="lrs:PX52LOC_05088"/>
<dbReference type="InterPro" id="IPR017441">
    <property type="entry name" value="Protein_kinase_ATP_BS"/>
</dbReference>
<dbReference type="InterPro" id="IPR000719">
    <property type="entry name" value="Prot_kinase_dom"/>
</dbReference>
<feature type="binding site" evidence="3">
    <location>
        <position position="60"/>
    </location>
    <ligand>
        <name>ATP</name>
        <dbReference type="ChEBI" id="CHEBI:30616"/>
    </ligand>
</feature>
<evidence type="ECO:0000313" key="6">
    <source>
        <dbReference type="Proteomes" id="UP000324974"/>
    </source>
</evidence>
<dbReference type="AlphaFoldDB" id="A0A5C1ALM5"/>
<dbReference type="Gene3D" id="1.10.510.10">
    <property type="entry name" value="Transferase(Phosphotransferase) domain 1"/>
    <property type="match status" value="1"/>
</dbReference>
<reference evidence="6" key="1">
    <citation type="submission" date="2019-08" db="EMBL/GenBank/DDBJ databases">
        <title>Limnoglobus roseus gen. nov., sp. nov., a novel freshwater planctomycete with a giant genome from the family Gemmataceae.</title>
        <authorList>
            <person name="Kulichevskaya I.S."/>
            <person name="Naumoff D.G."/>
            <person name="Miroshnikov K."/>
            <person name="Ivanova A."/>
            <person name="Philippov D.A."/>
            <person name="Hakobyan A."/>
            <person name="Rijpstra I.C."/>
            <person name="Sinninghe Damste J.S."/>
            <person name="Liesack W."/>
            <person name="Dedysh S.N."/>
        </authorList>
    </citation>
    <scope>NUCLEOTIDE SEQUENCE [LARGE SCALE GENOMIC DNA]</scope>
    <source>
        <strain evidence="6">PX52</strain>
    </source>
</reference>
<evidence type="ECO:0000313" key="5">
    <source>
        <dbReference type="EMBL" id="QEL18074.1"/>
    </source>
</evidence>
<keyword evidence="2 3" id="KW-0067">ATP-binding</keyword>
<gene>
    <name evidence="5" type="ORF">PX52LOC_05088</name>
</gene>
<dbReference type="PROSITE" id="PS00107">
    <property type="entry name" value="PROTEIN_KINASE_ATP"/>
    <property type="match status" value="1"/>
</dbReference>
<dbReference type="PANTHER" id="PTHR24348">
    <property type="entry name" value="SERINE/THREONINE-PROTEIN KINASE UNC-51-RELATED"/>
    <property type="match status" value="1"/>
</dbReference>
<evidence type="ECO:0000256" key="2">
    <source>
        <dbReference type="ARBA" id="ARBA00022840"/>
    </source>
</evidence>
<dbReference type="GO" id="GO:0005737">
    <property type="term" value="C:cytoplasm"/>
    <property type="evidence" value="ECO:0007669"/>
    <property type="project" value="TreeGrafter"/>
</dbReference>
<dbReference type="InterPro" id="IPR045269">
    <property type="entry name" value="Atg1-like"/>
</dbReference>
<dbReference type="PROSITE" id="PS50011">
    <property type="entry name" value="PROTEIN_KINASE_DOM"/>
    <property type="match status" value="1"/>
</dbReference>
<keyword evidence="5" id="KW-0723">Serine/threonine-protein kinase</keyword>
<keyword evidence="6" id="KW-1185">Reference proteome</keyword>
<proteinExistence type="predicted"/>
<evidence type="ECO:0000259" key="4">
    <source>
        <dbReference type="PROSITE" id="PS50011"/>
    </source>
</evidence>
<dbReference type="CDD" id="cd14014">
    <property type="entry name" value="STKc_PknB_like"/>
    <property type="match status" value="1"/>
</dbReference>
<accession>A0A5C1ALM5</accession>
<dbReference type="OrthoDB" id="9801841at2"/>
<dbReference type="Pfam" id="PF00069">
    <property type="entry name" value="Pkinase"/>
    <property type="match status" value="1"/>
</dbReference>
<dbReference type="GO" id="GO:0005524">
    <property type="term" value="F:ATP binding"/>
    <property type="evidence" value="ECO:0007669"/>
    <property type="project" value="UniProtKB-UniRule"/>
</dbReference>
<dbReference type="InterPro" id="IPR008271">
    <property type="entry name" value="Ser/Thr_kinase_AS"/>
</dbReference>
<organism evidence="5 6">
    <name type="scientific">Limnoglobus roseus</name>
    <dbReference type="NCBI Taxonomy" id="2598579"/>
    <lineage>
        <taxon>Bacteria</taxon>
        <taxon>Pseudomonadati</taxon>
        <taxon>Planctomycetota</taxon>
        <taxon>Planctomycetia</taxon>
        <taxon>Gemmatales</taxon>
        <taxon>Gemmataceae</taxon>
        <taxon>Limnoglobus</taxon>
    </lineage>
</organism>
<dbReference type="InterPro" id="IPR011009">
    <property type="entry name" value="Kinase-like_dom_sf"/>
</dbReference>
<dbReference type="SUPFAM" id="SSF56112">
    <property type="entry name" value="Protein kinase-like (PK-like)"/>
    <property type="match status" value="1"/>
</dbReference>
<sequence length="476" mass="53261">MGWLNKSKRTPTSIPPTRQSIIGHRVLGHFELLQLIGEGSNGEVYLARPTEFADQQVVVKRIKPHLVANPRFRQFFDSEVVSMTRFNHPYVVQLFDASLDDPIGPCLVLEYVHGTTLEDLIQQYPRWHPRRIAKLVGQLCHALQAAHDAGIMHRDLKPANIMVTGFNTPNEGVKVMDFGFAGFTERPHIPMSELTDDGTVSALGTPAYVSPEMVRGDSVDHRADLYAVGVMLFEMFTGRLPFDYPTISQIVLAHAQQPPPRFSRLDVRDVSPAVEGVVQCALSKFASERHPTARELARHFGQAVGQEIWHETAPADQSTFCPGQQTLSMTIVDKTMVDIPAPGSLEDQFTFFDKFEAMLSPKLAAMKIKGFVAEVNGTVLDSQPGHVKMHLGLPPDWNGKPTRSGVIGWLTRRTQGVQRGEEPMEVNLQMQNTDANRVAVCVSFHPIKDFMPDDLAVWQERCEDIYNVLRMFLMAV</sequence>